<dbReference type="AlphaFoldDB" id="A0A1M5HK22"/>
<name>A0A1M5HK22_9FLAO</name>
<keyword evidence="5" id="KW-1185">Reference proteome</keyword>
<dbReference type="SUPFAM" id="SSF55874">
    <property type="entry name" value="ATPase domain of HSP90 chaperone/DNA topoisomerase II/histidine kinase"/>
    <property type="match status" value="1"/>
</dbReference>
<keyword evidence="2" id="KW-0472">Membrane</keyword>
<dbReference type="PANTHER" id="PTHR34220">
    <property type="entry name" value="SENSOR HISTIDINE KINASE YPDA"/>
    <property type="match status" value="1"/>
</dbReference>
<dbReference type="InterPro" id="IPR050640">
    <property type="entry name" value="Bact_2-comp_sensor_kinase"/>
</dbReference>
<keyword evidence="2" id="KW-1133">Transmembrane helix</keyword>
<keyword evidence="4" id="KW-0808">Transferase</keyword>
<keyword evidence="1" id="KW-0175">Coiled coil</keyword>
<protein>
    <submittedName>
        <fullName evidence="4">Histidine kinase</fullName>
    </submittedName>
</protein>
<feature type="domain" description="Signal transduction histidine kinase internal region" evidence="3">
    <location>
        <begin position="187"/>
        <end position="264"/>
    </location>
</feature>
<feature type="coiled-coil region" evidence="1">
    <location>
        <begin position="161"/>
        <end position="188"/>
    </location>
</feature>
<dbReference type="OrthoDB" id="9809908at2"/>
<dbReference type="InterPro" id="IPR010559">
    <property type="entry name" value="Sig_transdc_His_kin_internal"/>
</dbReference>
<dbReference type="InterPro" id="IPR036890">
    <property type="entry name" value="HATPase_C_sf"/>
</dbReference>
<feature type="transmembrane region" description="Helical" evidence="2">
    <location>
        <begin position="65"/>
        <end position="90"/>
    </location>
</feature>
<evidence type="ECO:0000313" key="5">
    <source>
        <dbReference type="Proteomes" id="UP000184532"/>
    </source>
</evidence>
<organism evidence="4 5">
    <name type="scientific">Flagellimonas flava</name>
    <dbReference type="NCBI Taxonomy" id="570519"/>
    <lineage>
        <taxon>Bacteria</taxon>
        <taxon>Pseudomonadati</taxon>
        <taxon>Bacteroidota</taxon>
        <taxon>Flavobacteriia</taxon>
        <taxon>Flavobacteriales</taxon>
        <taxon>Flavobacteriaceae</taxon>
        <taxon>Flagellimonas</taxon>
    </lineage>
</organism>
<keyword evidence="2" id="KW-0812">Transmembrane</keyword>
<feature type="transmembrane region" description="Helical" evidence="2">
    <location>
        <begin position="144"/>
        <end position="165"/>
    </location>
</feature>
<reference evidence="5" key="1">
    <citation type="submission" date="2016-11" db="EMBL/GenBank/DDBJ databases">
        <authorList>
            <person name="Varghese N."/>
            <person name="Submissions S."/>
        </authorList>
    </citation>
    <scope>NUCLEOTIDE SEQUENCE [LARGE SCALE GENOMIC DNA]</scope>
    <source>
        <strain evidence="5">DSM 22638</strain>
    </source>
</reference>
<dbReference type="EMBL" id="FQWL01000001">
    <property type="protein sequence ID" value="SHG16306.1"/>
    <property type="molecule type" value="Genomic_DNA"/>
</dbReference>
<sequence length="368" mass="43110">MQLMKISSIPDYRLPSVGQIDPKTWVGKRLKQFLVLAWTIIALSTVFQSLLFWESTDQMFWNRTFIFPSVIWIVGLLLIFLLVLPGYFLIQKFTGFQKLMFFVAHCVLYSALYIALIVSLYGLFLRTANWSWYIDTANTIASEGLHNVIKNYLFLISIIFAFEYFKRKENLIREKEQVEKELLKAKHLALKAKLQPHFLFNTLNSIVALIEENGKKAEDSLISLSDLLRYSMDITPKQLIPIAEELNLLQKYLKIEKNRYEEQLEVKWEHRDQKTSFQLPALILQPIVENCIKHGFKGINRVLTITIFVDYTLKKIKIANNGNVLPKAPTYGTGIEIVKQRLDYHFGENFNFRLEQQDQWVVYEIQLV</sequence>
<gene>
    <name evidence="4" type="ORF">SAMN04488116_0025</name>
</gene>
<proteinExistence type="predicted"/>
<feature type="transmembrane region" description="Helical" evidence="2">
    <location>
        <begin position="102"/>
        <end position="124"/>
    </location>
</feature>
<dbReference type="Pfam" id="PF06580">
    <property type="entry name" value="His_kinase"/>
    <property type="match status" value="1"/>
</dbReference>
<evidence type="ECO:0000259" key="3">
    <source>
        <dbReference type="Pfam" id="PF06580"/>
    </source>
</evidence>
<dbReference type="Proteomes" id="UP000184532">
    <property type="component" value="Unassembled WGS sequence"/>
</dbReference>
<feature type="transmembrane region" description="Helical" evidence="2">
    <location>
        <begin position="33"/>
        <end position="53"/>
    </location>
</feature>
<dbReference type="STRING" id="570519.SAMN04488116_0025"/>
<dbReference type="PANTHER" id="PTHR34220:SF7">
    <property type="entry name" value="SENSOR HISTIDINE KINASE YPDA"/>
    <property type="match status" value="1"/>
</dbReference>
<keyword evidence="4" id="KW-0418">Kinase</keyword>
<evidence type="ECO:0000256" key="1">
    <source>
        <dbReference type="SAM" id="Coils"/>
    </source>
</evidence>
<evidence type="ECO:0000313" key="4">
    <source>
        <dbReference type="EMBL" id="SHG16306.1"/>
    </source>
</evidence>
<dbReference type="GO" id="GO:0000155">
    <property type="term" value="F:phosphorelay sensor kinase activity"/>
    <property type="evidence" value="ECO:0007669"/>
    <property type="project" value="InterPro"/>
</dbReference>
<evidence type="ECO:0000256" key="2">
    <source>
        <dbReference type="SAM" id="Phobius"/>
    </source>
</evidence>
<dbReference type="GO" id="GO:0016020">
    <property type="term" value="C:membrane"/>
    <property type="evidence" value="ECO:0007669"/>
    <property type="project" value="InterPro"/>
</dbReference>
<dbReference type="Gene3D" id="3.30.565.10">
    <property type="entry name" value="Histidine kinase-like ATPase, C-terminal domain"/>
    <property type="match status" value="1"/>
</dbReference>
<accession>A0A1M5HK22</accession>
<dbReference type="RefSeq" id="WP_084732486.1">
    <property type="nucleotide sequence ID" value="NZ_FQWL01000001.1"/>
</dbReference>